<reference evidence="2" key="1">
    <citation type="submission" date="2018-05" db="EMBL/GenBank/DDBJ databases">
        <authorList>
            <person name="Lanie J.A."/>
            <person name="Ng W.-L."/>
            <person name="Kazmierczak K.M."/>
            <person name="Andrzejewski T.M."/>
            <person name="Davidsen T.M."/>
            <person name="Wayne K.J."/>
            <person name="Tettelin H."/>
            <person name="Glass J.I."/>
            <person name="Rusch D."/>
            <person name="Podicherti R."/>
            <person name="Tsui H.-C.T."/>
            <person name="Winkler M.E."/>
        </authorList>
    </citation>
    <scope>NUCLEOTIDE SEQUENCE</scope>
</reference>
<sequence length="23" mass="2696">ATHQFVMSIRGNQQYTHNTPLHD</sequence>
<accession>A0A383D2K7</accession>
<dbReference type="EMBL" id="UINC01213791">
    <property type="protein sequence ID" value="SVE38722.1"/>
    <property type="molecule type" value="Genomic_DNA"/>
</dbReference>
<dbReference type="AlphaFoldDB" id="A0A383D2K7"/>
<name>A0A383D2K7_9ZZZZ</name>
<evidence type="ECO:0000313" key="2">
    <source>
        <dbReference type="EMBL" id="SVE38722.1"/>
    </source>
</evidence>
<feature type="region of interest" description="Disordered" evidence="1">
    <location>
        <begin position="1"/>
        <end position="23"/>
    </location>
</feature>
<organism evidence="2">
    <name type="scientific">marine metagenome</name>
    <dbReference type="NCBI Taxonomy" id="408172"/>
    <lineage>
        <taxon>unclassified sequences</taxon>
        <taxon>metagenomes</taxon>
        <taxon>ecological metagenomes</taxon>
    </lineage>
</organism>
<evidence type="ECO:0000256" key="1">
    <source>
        <dbReference type="SAM" id="MobiDB-lite"/>
    </source>
</evidence>
<proteinExistence type="predicted"/>
<feature type="non-terminal residue" evidence="2">
    <location>
        <position position="1"/>
    </location>
</feature>
<protein>
    <submittedName>
        <fullName evidence="2">Uncharacterized protein</fullName>
    </submittedName>
</protein>
<gene>
    <name evidence="2" type="ORF">METZ01_LOCUS491576</name>
</gene>